<comment type="caution">
    <text evidence="1">The sequence shown here is derived from an EMBL/GenBank/DDBJ whole genome shotgun (WGS) entry which is preliminary data.</text>
</comment>
<proteinExistence type="predicted"/>
<accession>U7R412</accession>
<name>U7R412_PHOTE</name>
<evidence type="ECO:0000313" key="2">
    <source>
        <dbReference type="Proteomes" id="UP000017133"/>
    </source>
</evidence>
<dbReference type="EMBL" id="AXDT01000076">
    <property type="protein sequence ID" value="ERT13486.1"/>
    <property type="molecule type" value="Genomic_DNA"/>
</dbReference>
<gene>
    <name evidence="1" type="ORF">O185_08650</name>
</gene>
<dbReference type="AlphaFoldDB" id="U7R412"/>
<sequence>MSKPAGDEIIVKNQCITAGYGVLAVSGLPLN</sequence>
<keyword evidence="2" id="KW-1185">Reference proteome</keyword>
<evidence type="ECO:0000313" key="1">
    <source>
        <dbReference type="EMBL" id="ERT13486.1"/>
    </source>
</evidence>
<protein>
    <submittedName>
        <fullName evidence="1">Uncharacterized protein</fullName>
    </submittedName>
</protein>
<dbReference type="Proteomes" id="UP000017133">
    <property type="component" value="Unassembled WGS sequence"/>
</dbReference>
<organism evidence="1 2">
    <name type="scientific">Photorhabdus temperata J3</name>
    <dbReference type="NCBI Taxonomy" id="1389415"/>
    <lineage>
        <taxon>Bacteria</taxon>
        <taxon>Pseudomonadati</taxon>
        <taxon>Pseudomonadota</taxon>
        <taxon>Gammaproteobacteria</taxon>
        <taxon>Enterobacterales</taxon>
        <taxon>Morganellaceae</taxon>
        <taxon>Photorhabdus</taxon>
    </lineage>
</organism>
<reference evidence="1 2" key="1">
    <citation type="submission" date="2013-10" db="EMBL/GenBank/DDBJ databases">
        <title>Whole Genome Shotgun Sequence of Photorhabdus temperata J3.</title>
        <authorList>
            <person name="Park G.-S."/>
            <person name="Hong S.-J."/>
            <person name="Shin J.-H."/>
        </authorList>
    </citation>
    <scope>NUCLEOTIDE SEQUENCE [LARGE SCALE GENOMIC DNA]</scope>
    <source>
        <strain evidence="1 2">J3</strain>
    </source>
</reference>